<keyword evidence="9 17" id="KW-0808">Transferase</keyword>
<dbReference type="InterPro" id="IPR050571">
    <property type="entry name" value="Class-IV_PLP-Dep_Aminotrnsfr"/>
</dbReference>
<evidence type="ECO:0000256" key="7">
    <source>
        <dbReference type="ARBA" id="ARBA00022576"/>
    </source>
</evidence>
<dbReference type="Gene3D" id="3.30.470.10">
    <property type="match status" value="1"/>
</dbReference>
<reference evidence="19" key="1">
    <citation type="submission" date="2018-09" db="EMBL/GenBank/DDBJ databases">
        <authorList>
            <person name="Livingstone P.G."/>
            <person name="Whitworth D.E."/>
        </authorList>
    </citation>
    <scope>NUCLEOTIDE SEQUENCE [LARGE SCALE GENOMIC DNA]</scope>
    <source>
        <strain evidence="19">CA051B</strain>
    </source>
</reference>
<dbReference type="PANTHER" id="PTHR42743">
    <property type="entry name" value="AMINO-ACID AMINOTRANSFERASE"/>
    <property type="match status" value="1"/>
</dbReference>
<evidence type="ECO:0000256" key="9">
    <source>
        <dbReference type="ARBA" id="ARBA00022679"/>
    </source>
</evidence>
<keyword evidence="8 17" id="KW-0028">Amino-acid biosynthesis</keyword>
<dbReference type="InterPro" id="IPR001544">
    <property type="entry name" value="Aminotrans_IV"/>
</dbReference>
<keyword evidence="10 16" id="KW-0663">Pyridoxal phosphate</keyword>
<dbReference type="InterPro" id="IPR036038">
    <property type="entry name" value="Aminotransferase-like"/>
</dbReference>
<evidence type="ECO:0000256" key="1">
    <source>
        <dbReference type="ARBA" id="ARBA00001933"/>
    </source>
</evidence>
<comment type="pathway">
    <text evidence="4 17">Amino-acid biosynthesis; L-valine biosynthesis; L-valine from pyruvate: step 4/4.</text>
</comment>
<dbReference type="Proteomes" id="UP000272888">
    <property type="component" value="Unassembled WGS sequence"/>
</dbReference>
<evidence type="ECO:0000256" key="6">
    <source>
        <dbReference type="ARBA" id="ARBA00009320"/>
    </source>
</evidence>
<dbReference type="Gene3D" id="3.20.10.10">
    <property type="entry name" value="D-amino Acid Aminotransferase, subunit A, domain 2"/>
    <property type="match status" value="1"/>
</dbReference>
<dbReference type="InterPro" id="IPR043132">
    <property type="entry name" value="BCAT-like_C"/>
</dbReference>
<evidence type="ECO:0000256" key="3">
    <source>
        <dbReference type="ARBA" id="ARBA00004824"/>
    </source>
</evidence>
<sequence length="336" mass="37489">MRKWTFQEVAAPETLAVEEGHAFLRGRQVPLRDAHVNVMTHAFLFGTAVYEGIRGYAHPDTGQVYLFRLQDHFRRLLESCGVLRISLPYSVEDMCRLTTELVQVNGIREDCYVRPIAYKAGLQFGLRLADRDDLAIVAVPLERFHRDRTSLSVCVSSWRRVRDNAIPARAKINGAYVNSALAMTEALERGFDDAIFLTEDGYVSEGTGMNVFIVRGGRVCTPSVTDDILEGITRDTVIHLLERHMGIKVEARRINRTELYTAEEIFFCGTGMEVVSVGQVDGRTVGRGQSPLVDALRRRYFELVRGVAEECPAGWRTPVHGGFGNPAVQCDPPGGT</sequence>
<evidence type="ECO:0000256" key="4">
    <source>
        <dbReference type="ARBA" id="ARBA00004931"/>
    </source>
</evidence>
<evidence type="ECO:0000256" key="11">
    <source>
        <dbReference type="ARBA" id="ARBA00023304"/>
    </source>
</evidence>
<dbReference type="GO" id="GO:0009099">
    <property type="term" value="P:L-valine biosynthetic process"/>
    <property type="evidence" value="ECO:0007669"/>
    <property type="project" value="UniProtKB-UniPathway"/>
</dbReference>
<dbReference type="AlphaFoldDB" id="A0A3A8PIQ6"/>
<organism evidence="18 19">
    <name type="scientific">Corallococcus llansteffanensis</name>
    <dbReference type="NCBI Taxonomy" id="2316731"/>
    <lineage>
        <taxon>Bacteria</taxon>
        <taxon>Pseudomonadati</taxon>
        <taxon>Myxococcota</taxon>
        <taxon>Myxococcia</taxon>
        <taxon>Myxococcales</taxon>
        <taxon>Cystobacterineae</taxon>
        <taxon>Myxococcaceae</taxon>
        <taxon>Corallococcus</taxon>
    </lineage>
</organism>
<dbReference type="EC" id="2.6.1.42" evidence="17"/>
<dbReference type="FunFam" id="3.20.10.10:FF:000002">
    <property type="entry name" value="D-alanine aminotransferase"/>
    <property type="match status" value="1"/>
</dbReference>
<dbReference type="UniPathway" id="UPA00049">
    <property type="reaction ID" value="UER00062"/>
</dbReference>
<comment type="function">
    <text evidence="2 17">Acts on leucine, isoleucine and valine.</text>
</comment>
<keyword evidence="7 17" id="KW-0032">Aminotransferase</keyword>
<dbReference type="EMBL" id="RAWB01000216">
    <property type="protein sequence ID" value="RKH56236.1"/>
    <property type="molecule type" value="Genomic_DNA"/>
</dbReference>
<comment type="pathway">
    <text evidence="3 17">Amino-acid biosynthesis; L-isoleucine biosynthesis; L-isoleucine from 2-oxobutanoate: step 4/4.</text>
</comment>
<dbReference type="RefSeq" id="WP_120645047.1">
    <property type="nucleotide sequence ID" value="NZ_RAWB01000216.1"/>
</dbReference>
<evidence type="ECO:0000256" key="14">
    <source>
        <dbReference type="ARBA" id="ARBA00049229"/>
    </source>
</evidence>
<comment type="catalytic activity">
    <reaction evidence="14 17">
        <text>L-leucine + 2-oxoglutarate = 4-methyl-2-oxopentanoate + L-glutamate</text>
        <dbReference type="Rhea" id="RHEA:18321"/>
        <dbReference type="ChEBI" id="CHEBI:16810"/>
        <dbReference type="ChEBI" id="CHEBI:17865"/>
        <dbReference type="ChEBI" id="CHEBI:29985"/>
        <dbReference type="ChEBI" id="CHEBI:57427"/>
        <dbReference type="EC" id="2.6.1.42"/>
    </reaction>
</comment>
<evidence type="ECO:0000256" key="2">
    <source>
        <dbReference type="ARBA" id="ARBA00003109"/>
    </source>
</evidence>
<evidence type="ECO:0000256" key="13">
    <source>
        <dbReference type="ARBA" id="ARBA00048798"/>
    </source>
</evidence>
<comment type="caution">
    <text evidence="18">The sequence shown here is derived from an EMBL/GenBank/DDBJ whole genome shotgun (WGS) entry which is preliminary data.</text>
</comment>
<protein>
    <recommendedName>
        <fullName evidence="17">Branched-chain-amino-acid aminotransferase</fullName>
        <shortName evidence="17">BCAT</shortName>
        <ecNumber evidence="17">2.6.1.42</ecNumber>
    </recommendedName>
</protein>
<gene>
    <name evidence="17" type="primary">ilvE</name>
    <name evidence="18" type="ORF">D7V93_20645</name>
</gene>
<proteinExistence type="inferred from homology"/>
<dbReference type="SUPFAM" id="SSF56752">
    <property type="entry name" value="D-aminoacid aminotransferase-like PLP-dependent enzymes"/>
    <property type="match status" value="1"/>
</dbReference>
<evidence type="ECO:0000256" key="17">
    <source>
        <dbReference type="RuleBase" id="RU364094"/>
    </source>
</evidence>
<evidence type="ECO:0000256" key="15">
    <source>
        <dbReference type="RuleBase" id="RU004106"/>
    </source>
</evidence>
<dbReference type="GO" id="GO:0052654">
    <property type="term" value="F:L-leucine-2-oxoglutarate transaminase activity"/>
    <property type="evidence" value="ECO:0007669"/>
    <property type="project" value="RHEA"/>
</dbReference>
<comment type="pathway">
    <text evidence="5 17">Amino-acid biosynthesis; L-leucine biosynthesis; L-leucine from 3-methyl-2-oxobutanoate: step 4/4.</text>
</comment>
<evidence type="ECO:0000256" key="8">
    <source>
        <dbReference type="ARBA" id="ARBA00022605"/>
    </source>
</evidence>
<dbReference type="NCBIfam" id="TIGR01122">
    <property type="entry name" value="ilvE_I"/>
    <property type="match status" value="1"/>
</dbReference>
<dbReference type="GO" id="GO:0009097">
    <property type="term" value="P:isoleucine biosynthetic process"/>
    <property type="evidence" value="ECO:0007669"/>
    <property type="project" value="UniProtKB-UniPathway"/>
</dbReference>
<evidence type="ECO:0000256" key="16">
    <source>
        <dbReference type="RuleBase" id="RU004516"/>
    </source>
</evidence>
<dbReference type="NCBIfam" id="NF005146">
    <property type="entry name" value="PRK06606.1"/>
    <property type="match status" value="1"/>
</dbReference>
<dbReference type="UniPathway" id="UPA00047">
    <property type="reaction ID" value="UER00058"/>
</dbReference>
<dbReference type="InterPro" id="IPR043131">
    <property type="entry name" value="BCAT-like_N"/>
</dbReference>
<dbReference type="UniPathway" id="UPA00048">
    <property type="reaction ID" value="UER00073"/>
</dbReference>
<name>A0A3A8PIQ6_9BACT</name>
<dbReference type="GO" id="GO:0009098">
    <property type="term" value="P:L-leucine biosynthetic process"/>
    <property type="evidence" value="ECO:0007669"/>
    <property type="project" value="UniProtKB-UniPathway"/>
</dbReference>
<evidence type="ECO:0000256" key="12">
    <source>
        <dbReference type="ARBA" id="ARBA00048212"/>
    </source>
</evidence>
<keyword evidence="19" id="KW-1185">Reference proteome</keyword>
<dbReference type="GO" id="GO:0052655">
    <property type="term" value="F:L-valine-2-oxoglutarate transaminase activity"/>
    <property type="evidence" value="ECO:0007669"/>
    <property type="project" value="RHEA"/>
</dbReference>
<accession>A0A3A8PIQ6</accession>
<comment type="catalytic activity">
    <reaction evidence="13 17">
        <text>L-isoleucine + 2-oxoglutarate = (S)-3-methyl-2-oxopentanoate + L-glutamate</text>
        <dbReference type="Rhea" id="RHEA:24801"/>
        <dbReference type="ChEBI" id="CHEBI:16810"/>
        <dbReference type="ChEBI" id="CHEBI:29985"/>
        <dbReference type="ChEBI" id="CHEBI:35146"/>
        <dbReference type="ChEBI" id="CHEBI:58045"/>
        <dbReference type="EC" id="2.6.1.42"/>
    </reaction>
</comment>
<dbReference type="InterPro" id="IPR005785">
    <property type="entry name" value="B_amino_transI"/>
</dbReference>
<dbReference type="PANTHER" id="PTHR42743:SF4">
    <property type="entry name" value="BRANCHED-CHAIN-AMINO-ACID AMINOTRANSFERASE-RELATED"/>
    <property type="match status" value="1"/>
</dbReference>
<evidence type="ECO:0000313" key="18">
    <source>
        <dbReference type="EMBL" id="RKH56236.1"/>
    </source>
</evidence>
<comment type="cofactor">
    <cofactor evidence="1 16">
        <name>pyridoxal 5'-phosphate</name>
        <dbReference type="ChEBI" id="CHEBI:597326"/>
    </cofactor>
</comment>
<dbReference type="GO" id="GO:0052656">
    <property type="term" value="F:L-isoleucine-2-oxoglutarate transaminase activity"/>
    <property type="evidence" value="ECO:0007669"/>
    <property type="project" value="RHEA"/>
</dbReference>
<dbReference type="Pfam" id="PF01063">
    <property type="entry name" value="Aminotran_4"/>
    <property type="match status" value="1"/>
</dbReference>
<dbReference type="InterPro" id="IPR018300">
    <property type="entry name" value="Aminotrans_IV_CS"/>
</dbReference>
<dbReference type="PROSITE" id="PS00770">
    <property type="entry name" value="AA_TRANSFER_CLASS_4"/>
    <property type="match status" value="1"/>
</dbReference>
<comment type="similarity">
    <text evidence="6 15">Belongs to the class-IV pyridoxal-phosphate-dependent aminotransferase family.</text>
</comment>
<evidence type="ECO:0000256" key="5">
    <source>
        <dbReference type="ARBA" id="ARBA00005072"/>
    </source>
</evidence>
<keyword evidence="11 17" id="KW-0100">Branched-chain amino acid biosynthesis</keyword>
<evidence type="ECO:0000313" key="19">
    <source>
        <dbReference type="Proteomes" id="UP000272888"/>
    </source>
</evidence>
<evidence type="ECO:0000256" key="10">
    <source>
        <dbReference type="ARBA" id="ARBA00022898"/>
    </source>
</evidence>
<comment type="catalytic activity">
    <reaction evidence="12 17">
        <text>L-valine + 2-oxoglutarate = 3-methyl-2-oxobutanoate + L-glutamate</text>
        <dbReference type="Rhea" id="RHEA:24813"/>
        <dbReference type="ChEBI" id="CHEBI:11851"/>
        <dbReference type="ChEBI" id="CHEBI:16810"/>
        <dbReference type="ChEBI" id="CHEBI:29985"/>
        <dbReference type="ChEBI" id="CHEBI:57762"/>
        <dbReference type="EC" id="2.6.1.42"/>
    </reaction>
</comment>